<dbReference type="PROSITE" id="PS50931">
    <property type="entry name" value="HTH_LYSR"/>
    <property type="match status" value="1"/>
</dbReference>
<dbReference type="InterPro" id="IPR005119">
    <property type="entry name" value="LysR_subst-bd"/>
</dbReference>
<keyword evidence="3" id="KW-0238">DNA-binding</keyword>
<feature type="domain" description="HTH lysR-type" evidence="5">
    <location>
        <begin position="2"/>
        <end position="58"/>
    </location>
</feature>
<organism evidence="6 7">
    <name type="scientific">Rheinheimera pacifica</name>
    <dbReference type="NCBI Taxonomy" id="173990"/>
    <lineage>
        <taxon>Bacteria</taxon>
        <taxon>Pseudomonadati</taxon>
        <taxon>Pseudomonadota</taxon>
        <taxon>Gammaproteobacteria</taxon>
        <taxon>Chromatiales</taxon>
        <taxon>Chromatiaceae</taxon>
        <taxon>Rheinheimera</taxon>
    </lineage>
</organism>
<keyword evidence="7" id="KW-1185">Reference proteome</keyword>
<dbReference type="STRING" id="173990.SAMN05660691_01156"/>
<gene>
    <name evidence="6" type="ORF">SAMN05660691_01156</name>
</gene>
<name>A0A1H6KPW9_9GAMM</name>
<dbReference type="Pfam" id="PF00126">
    <property type="entry name" value="HTH_1"/>
    <property type="match status" value="1"/>
</dbReference>
<dbReference type="InterPro" id="IPR017685">
    <property type="entry name" value="ArgP"/>
</dbReference>
<comment type="similarity">
    <text evidence="1">Belongs to the LysR transcriptional regulatory family.</text>
</comment>
<evidence type="ECO:0000313" key="7">
    <source>
        <dbReference type="Proteomes" id="UP000199371"/>
    </source>
</evidence>
<dbReference type="PANTHER" id="PTHR30579">
    <property type="entry name" value="TRANSCRIPTIONAL REGULATOR"/>
    <property type="match status" value="1"/>
</dbReference>
<dbReference type="NCBIfam" id="TIGR03298">
    <property type="entry name" value="argP"/>
    <property type="match status" value="1"/>
</dbReference>
<dbReference type="AlphaFoldDB" id="A0A1H6KPW9"/>
<evidence type="ECO:0000256" key="4">
    <source>
        <dbReference type="ARBA" id="ARBA00023163"/>
    </source>
</evidence>
<dbReference type="SUPFAM" id="SSF53850">
    <property type="entry name" value="Periplasmic binding protein-like II"/>
    <property type="match status" value="1"/>
</dbReference>
<dbReference type="Pfam" id="PF03466">
    <property type="entry name" value="LysR_substrate"/>
    <property type="match status" value="1"/>
</dbReference>
<dbReference type="InterPro" id="IPR036388">
    <property type="entry name" value="WH-like_DNA-bd_sf"/>
</dbReference>
<dbReference type="InterPro" id="IPR050176">
    <property type="entry name" value="LTTR"/>
</dbReference>
<evidence type="ECO:0000313" key="6">
    <source>
        <dbReference type="EMBL" id="SEH73912.1"/>
    </source>
</evidence>
<dbReference type="SUPFAM" id="SSF46785">
    <property type="entry name" value="Winged helix' DNA-binding domain"/>
    <property type="match status" value="1"/>
</dbReference>
<dbReference type="RefSeq" id="WP_092791191.1">
    <property type="nucleotide sequence ID" value="NZ_FNXF01000003.1"/>
</dbReference>
<evidence type="ECO:0000256" key="3">
    <source>
        <dbReference type="ARBA" id="ARBA00023125"/>
    </source>
</evidence>
<dbReference type="OrthoDB" id="9786526at2"/>
<reference evidence="7" key="1">
    <citation type="submission" date="2016-10" db="EMBL/GenBank/DDBJ databases">
        <authorList>
            <person name="Varghese N."/>
            <person name="Submissions S."/>
        </authorList>
    </citation>
    <scope>NUCLEOTIDE SEQUENCE [LARGE SCALE GENOMIC DNA]</scope>
    <source>
        <strain evidence="7">DSM 17616</strain>
    </source>
</reference>
<dbReference type="GO" id="GO:0003677">
    <property type="term" value="F:DNA binding"/>
    <property type="evidence" value="ECO:0007669"/>
    <property type="project" value="UniProtKB-KW"/>
</dbReference>
<dbReference type="NCBIfam" id="NF002964">
    <property type="entry name" value="PRK03635.1"/>
    <property type="match status" value="1"/>
</dbReference>
<evidence type="ECO:0000256" key="1">
    <source>
        <dbReference type="ARBA" id="ARBA00009437"/>
    </source>
</evidence>
<keyword evidence="4" id="KW-0804">Transcription</keyword>
<dbReference type="Proteomes" id="UP000199371">
    <property type="component" value="Unassembled WGS sequence"/>
</dbReference>
<keyword evidence="2" id="KW-0805">Transcription regulation</keyword>
<dbReference type="Gene3D" id="1.10.10.10">
    <property type="entry name" value="Winged helix-like DNA-binding domain superfamily/Winged helix DNA-binding domain"/>
    <property type="match status" value="1"/>
</dbReference>
<dbReference type="Gene3D" id="3.40.190.290">
    <property type="match status" value="1"/>
</dbReference>
<sequence>MIDYRLLQALSAVVEQGGFERAAKLLCLTQSAVSHRIKQLEALAGQPVLLRTAPPVATPAGQRLLNHLQQVRQMEATLGLDATSVTTLRLAVNADSLATWLPQALVLPDHPQLCFDFVVEDQSVGLKRMKQGDVMACLCASSQPVNGAKVQALGALRYRAVASPDFIRRYKLQQDLLTQLPQAPCLVFNQDDQLQHQYLQHICGKPPQKTHLCPSSEGFLRAALAGLGFGLLPELQMQPYLENKQLVDLTPDYHLDTPLYWHYWQSESPLMAQLRQQITAIARQQLHSGG</sequence>
<proteinExistence type="inferred from homology"/>
<evidence type="ECO:0000259" key="5">
    <source>
        <dbReference type="PROSITE" id="PS50931"/>
    </source>
</evidence>
<evidence type="ECO:0000256" key="2">
    <source>
        <dbReference type="ARBA" id="ARBA00023015"/>
    </source>
</evidence>
<accession>A0A1H6KPW9</accession>
<dbReference type="PANTHER" id="PTHR30579:SF2">
    <property type="entry name" value="HTH-TYPE TRANSCRIPTIONAL REGULATOR ARGP"/>
    <property type="match status" value="1"/>
</dbReference>
<dbReference type="InterPro" id="IPR000847">
    <property type="entry name" value="LysR_HTH_N"/>
</dbReference>
<dbReference type="EMBL" id="FNXF01000003">
    <property type="protein sequence ID" value="SEH73912.1"/>
    <property type="molecule type" value="Genomic_DNA"/>
</dbReference>
<dbReference type="GO" id="GO:0003700">
    <property type="term" value="F:DNA-binding transcription factor activity"/>
    <property type="evidence" value="ECO:0007669"/>
    <property type="project" value="InterPro"/>
</dbReference>
<protein>
    <submittedName>
        <fullName evidence="6">LysR family transcriptional regulator, chromosome initiation inhibitor</fullName>
    </submittedName>
</protein>
<dbReference type="InterPro" id="IPR036390">
    <property type="entry name" value="WH_DNA-bd_sf"/>
</dbReference>